<dbReference type="InterPro" id="IPR051013">
    <property type="entry name" value="MBL_superfamily_lactonases"/>
</dbReference>
<evidence type="ECO:0000256" key="1">
    <source>
        <dbReference type="ARBA" id="ARBA00007749"/>
    </source>
</evidence>
<dbReference type="OrthoDB" id="9802897at2"/>
<sequence>MSLNLGNWQLDTVNGGMFRLDGGVMFGVVPQQIWKHVALPDAQNRILCANHCVLARDGKHTVLVDTGYGGKYAPLDRKFYDMEPGDPLATSLAKLGVATEEVDFVVFSHLHFDHVGGAIRHDADKQPTLSFPNAQHVVSRVEWENASSGLPELVTAYSHQDVMSLRELARLRLVEDGEEIVPGLTTRLTGGHTEGHLSFLFRSNGQTACYPGDICPSTYHLRRMWHLSYDVFPLDTRRNKPQLLADAAEGQWWMLWNHDPTAVISRVVSDPKREYVAIDTNKSL</sequence>
<organism evidence="6 7">
    <name type="scientific">Bythopirellula goksoeyrii</name>
    <dbReference type="NCBI Taxonomy" id="1400387"/>
    <lineage>
        <taxon>Bacteria</taxon>
        <taxon>Pseudomonadati</taxon>
        <taxon>Planctomycetota</taxon>
        <taxon>Planctomycetia</taxon>
        <taxon>Pirellulales</taxon>
        <taxon>Lacipirellulaceae</taxon>
        <taxon>Bythopirellula</taxon>
    </lineage>
</organism>
<keyword evidence="7" id="KW-1185">Reference proteome</keyword>
<dbReference type="KEGG" id="bgok:Pr1d_23840"/>
<dbReference type="GO" id="GO:0016787">
    <property type="term" value="F:hydrolase activity"/>
    <property type="evidence" value="ECO:0007669"/>
    <property type="project" value="UniProtKB-KW"/>
</dbReference>
<feature type="domain" description="Metallo-beta-lactamase" evidence="5">
    <location>
        <begin position="49"/>
        <end position="252"/>
    </location>
</feature>
<dbReference type="Proteomes" id="UP000323917">
    <property type="component" value="Chromosome"/>
</dbReference>
<accession>A0A5B9QM61</accession>
<dbReference type="InterPro" id="IPR036866">
    <property type="entry name" value="RibonucZ/Hydroxyglut_hydro"/>
</dbReference>
<dbReference type="PANTHER" id="PTHR42978">
    <property type="entry name" value="QUORUM-QUENCHING LACTONASE YTNP-RELATED-RELATED"/>
    <property type="match status" value="1"/>
</dbReference>
<name>A0A5B9QM61_9BACT</name>
<dbReference type="RefSeq" id="WP_148073648.1">
    <property type="nucleotide sequence ID" value="NZ_CP042913.1"/>
</dbReference>
<dbReference type="GO" id="GO:0046872">
    <property type="term" value="F:metal ion binding"/>
    <property type="evidence" value="ECO:0007669"/>
    <property type="project" value="UniProtKB-KW"/>
</dbReference>
<keyword evidence="4" id="KW-0862">Zinc</keyword>
<evidence type="ECO:0000256" key="4">
    <source>
        <dbReference type="ARBA" id="ARBA00022833"/>
    </source>
</evidence>
<dbReference type="AlphaFoldDB" id="A0A5B9QM61"/>
<dbReference type="InterPro" id="IPR001279">
    <property type="entry name" value="Metallo-B-lactamas"/>
</dbReference>
<gene>
    <name evidence="6" type="primary">ytnP</name>
    <name evidence="6" type="ORF">Pr1d_23840</name>
</gene>
<evidence type="ECO:0000313" key="6">
    <source>
        <dbReference type="EMBL" id="QEG35093.1"/>
    </source>
</evidence>
<dbReference type="SUPFAM" id="SSF56281">
    <property type="entry name" value="Metallo-hydrolase/oxidoreductase"/>
    <property type="match status" value="1"/>
</dbReference>
<dbReference type="Pfam" id="PF00753">
    <property type="entry name" value="Lactamase_B"/>
    <property type="match status" value="1"/>
</dbReference>
<dbReference type="Gene3D" id="3.60.15.10">
    <property type="entry name" value="Ribonuclease Z/Hydroxyacylglutathione hydrolase-like"/>
    <property type="match status" value="1"/>
</dbReference>
<dbReference type="EC" id="3.1.1.-" evidence="6"/>
<evidence type="ECO:0000259" key="5">
    <source>
        <dbReference type="SMART" id="SM00849"/>
    </source>
</evidence>
<evidence type="ECO:0000313" key="7">
    <source>
        <dbReference type="Proteomes" id="UP000323917"/>
    </source>
</evidence>
<keyword evidence="3 6" id="KW-0378">Hydrolase</keyword>
<comment type="similarity">
    <text evidence="1">Belongs to the metallo-beta-lactamase superfamily.</text>
</comment>
<keyword evidence="2" id="KW-0479">Metal-binding</keyword>
<dbReference type="PANTHER" id="PTHR42978:SF6">
    <property type="entry name" value="QUORUM-QUENCHING LACTONASE YTNP-RELATED"/>
    <property type="match status" value="1"/>
</dbReference>
<proteinExistence type="inferred from homology"/>
<dbReference type="SMART" id="SM00849">
    <property type="entry name" value="Lactamase_B"/>
    <property type="match status" value="1"/>
</dbReference>
<evidence type="ECO:0000256" key="2">
    <source>
        <dbReference type="ARBA" id="ARBA00022723"/>
    </source>
</evidence>
<protein>
    <submittedName>
        <fullName evidence="6">Putative quorum-quenching lactonase YtnP</fullName>
        <ecNumber evidence="6">3.1.1.-</ecNumber>
    </submittedName>
</protein>
<evidence type="ECO:0000256" key="3">
    <source>
        <dbReference type="ARBA" id="ARBA00022801"/>
    </source>
</evidence>
<dbReference type="EMBL" id="CP042913">
    <property type="protein sequence ID" value="QEG35093.1"/>
    <property type="molecule type" value="Genomic_DNA"/>
</dbReference>
<reference evidence="6 7" key="1">
    <citation type="submission" date="2019-08" db="EMBL/GenBank/DDBJ databases">
        <title>Deep-cultivation of Planctomycetes and their phenomic and genomic characterization uncovers novel biology.</title>
        <authorList>
            <person name="Wiegand S."/>
            <person name="Jogler M."/>
            <person name="Boedeker C."/>
            <person name="Pinto D."/>
            <person name="Vollmers J."/>
            <person name="Rivas-Marin E."/>
            <person name="Kohn T."/>
            <person name="Peeters S.H."/>
            <person name="Heuer A."/>
            <person name="Rast P."/>
            <person name="Oberbeckmann S."/>
            <person name="Bunk B."/>
            <person name="Jeske O."/>
            <person name="Meyerdierks A."/>
            <person name="Storesund J.E."/>
            <person name="Kallscheuer N."/>
            <person name="Luecker S."/>
            <person name="Lage O.M."/>
            <person name="Pohl T."/>
            <person name="Merkel B.J."/>
            <person name="Hornburger P."/>
            <person name="Mueller R.-W."/>
            <person name="Bruemmer F."/>
            <person name="Labrenz M."/>
            <person name="Spormann A.M."/>
            <person name="Op den Camp H."/>
            <person name="Overmann J."/>
            <person name="Amann R."/>
            <person name="Jetten M.S.M."/>
            <person name="Mascher T."/>
            <person name="Medema M.H."/>
            <person name="Devos D.P."/>
            <person name="Kaster A.-K."/>
            <person name="Ovreas L."/>
            <person name="Rohde M."/>
            <person name="Galperin M.Y."/>
            <person name="Jogler C."/>
        </authorList>
    </citation>
    <scope>NUCLEOTIDE SEQUENCE [LARGE SCALE GENOMIC DNA]</scope>
    <source>
        <strain evidence="6 7">Pr1d</strain>
    </source>
</reference>